<reference evidence="2 3" key="1">
    <citation type="submission" date="2020-11" db="EMBL/GenBank/DDBJ databases">
        <title>Corynebacterium sp. ZJ-599.</title>
        <authorList>
            <person name="Zhou J."/>
        </authorList>
    </citation>
    <scope>NUCLEOTIDE SEQUENCE [LARGE SCALE GENOMIC DNA]</scope>
    <source>
        <strain evidence="2 3">ZJ-599</strain>
    </source>
</reference>
<feature type="compositionally biased region" description="Basic residues" evidence="1">
    <location>
        <begin position="270"/>
        <end position="282"/>
    </location>
</feature>
<dbReference type="EMBL" id="CP064954">
    <property type="protein sequence ID" value="QPK79909.1"/>
    <property type="molecule type" value="Genomic_DNA"/>
</dbReference>
<protein>
    <submittedName>
        <fullName evidence="2">Uncharacterized protein</fullName>
    </submittedName>
</protein>
<evidence type="ECO:0000313" key="2">
    <source>
        <dbReference type="EMBL" id="QPK79909.1"/>
    </source>
</evidence>
<evidence type="ECO:0000256" key="1">
    <source>
        <dbReference type="SAM" id="MobiDB-lite"/>
    </source>
</evidence>
<feature type="region of interest" description="Disordered" evidence="1">
    <location>
        <begin position="247"/>
        <end position="282"/>
    </location>
</feature>
<gene>
    <name evidence="2" type="ORF">G7Y31_04235</name>
</gene>
<proteinExistence type="predicted"/>
<keyword evidence="3" id="KW-1185">Reference proteome</keyword>
<dbReference type="RefSeq" id="WP_165007612.1">
    <property type="nucleotide sequence ID" value="NZ_CP064954.1"/>
</dbReference>
<accession>A0A7T0KHD4</accession>
<dbReference type="KEGG" id="cliz:G7Y31_04235"/>
<dbReference type="AlphaFoldDB" id="A0A7T0KHD4"/>
<name>A0A7T0KHD4_9CORY</name>
<sequence length="282" mass="30056">MYPLHHTHCGTTHLVAVDAVYSAAALSIPHLLVEPVTVPVTLSRNTFGSWGVRAADTLLGTLDVTLERVESLTLSTLATVEITDGWLDVSVHMGLPCWNIPRNDAPLPVLSPGVGYPVDTSVVDTDIHALGTCAFFSTLQRVGETTLLTLDDTPLGAISIPHQLPEEPVCVWTYSHAGRLAVDIGSGIQPAPPALGNAEILHAPNWHVLADAPSPAPHGPRPFAPLPQPAFPIDAVPALPVGYTSQPTLPVGYIPQPSPGRYSSESQRVAARRQGRTRHRKN</sequence>
<evidence type="ECO:0000313" key="3">
    <source>
        <dbReference type="Proteomes" id="UP000594681"/>
    </source>
</evidence>
<organism evidence="2 3">
    <name type="scientific">Corynebacterium lizhenjunii</name>
    <dbReference type="NCBI Taxonomy" id="2709394"/>
    <lineage>
        <taxon>Bacteria</taxon>
        <taxon>Bacillati</taxon>
        <taxon>Actinomycetota</taxon>
        <taxon>Actinomycetes</taxon>
        <taxon>Mycobacteriales</taxon>
        <taxon>Corynebacteriaceae</taxon>
        <taxon>Corynebacterium</taxon>
    </lineage>
</organism>
<dbReference type="Proteomes" id="UP000594681">
    <property type="component" value="Chromosome"/>
</dbReference>